<dbReference type="OrthoDB" id="9795084at2"/>
<dbReference type="InterPro" id="IPR006164">
    <property type="entry name" value="DNA_bd_Ku70/Ku80"/>
</dbReference>
<dbReference type="GO" id="GO:0006303">
    <property type="term" value="P:double-strand break repair via nonhomologous end joining"/>
    <property type="evidence" value="ECO:0007669"/>
    <property type="project" value="UniProtKB-UniRule"/>
</dbReference>
<dbReference type="RefSeq" id="WP_058506236.1">
    <property type="nucleotide sequence ID" value="NZ_CAAAIK010000018.1"/>
</dbReference>
<dbReference type="SUPFAM" id="SSF100939">
    <property type="entry name" value="SPOC domain-like"/>
    <property type="match status" value="1"/>
</dbReference>
<evidence type="ECO:0000256" key="1">
    <source>
        <dbReference type="ARBA" id="ARBA00023125"/>
    </source>
</evidence>
<dbReference type="STRING" id="45073.Lqui_0097"/>
<dbReference type="Pfam" id="PF02735">
    <property type="entry name" value="Ku"/>
    <property type="match status" value="1"/>
</dbReference>
<keyword evidence="2" id="KW-0234">DNA repair</keyword>
<dbReference type="InterPro" id="IPR016194">
    <property type="entry name" value="SPOC-like_C_dom_sf"/>
</dbReference>
<dbReference type="Gene3D" id="2.40.290.10">
    <property type="match status" value="1"/>
</dbReference>
<dbReference type="CDD" id="cd00789">
    <property type="entry name" value="KU_like"/>
    <property type="match status" value="1"/>
</dbReference>
<dbReference type="Proteomes" id="UP000054618">
    <property type="component" value="Unassembled WGS sequence"/>
</dbReference>
<feature type="domain" description="Ku" evidence="4">
    <location>
        <begin position="52"/>
        <end position="180"/>
    </location>
</feature>
<gene>
    <name evidence="5" type="primary">ykoV</name>
    <name evidence="2" type="synonym">ku</name>
    <name evidence="5" type="ORF">Lqui_0097</name>
</gene>
<dbReference type="SMART" id="SM00559">
    <property type="entry name" value="Ku78"/>
    <property type="match status" value="1"/>
</dbReference>
<evidence type="ECO:0000259" key="4">
    <source>
        <dbReference type="SMART" id="SM00559"/>
    </source>
</evidence>
<dbReference type="PATRIC" id="fig|45073.5.peg.102"/>
<evidence type="ECO:0000256" key="2">
    <source>
        <dbReference type="HAMAP-Rule" id="MF_01875"/>
    </source>
</evidence>
<reference evidence="5 6" key="1">
    <citation type="submission" date="2015-11" db="EMBL/GenBank/DDBJ databases">
        <title>Genomic analysis of 38 Legionella species identifies large and diverse effector repertoires.</title>
        <authorList>
            <person name="Burstein D."/>
            <person name="Amaro F."/>
            <person name="Zusman T."/>
            <person name="Lifshitz Z."/>
            <person name="Cohen O."/>
            <person name="Gilbert J.A."/>
            <person name="Pupko T."/>
            <person name="Shuman H.A."/>
            <person name="Segal G."/>
        </authorList>
    </citation>
    <scope>NUCLEOTIDE SEQUENCE [LARGE SCALE GENOMIC DNA]</scope>
    <source>
        <strain evidence="5 6">CDC#1442-AUS-E</strain>
    </source>
</reference>
<comment type="function">
    <text evidence="2">With LigD forms a non-homologous end joining (NHEJ) DNA repair enzyme, which repairs dsDNA breaks with reduced fidelity. Binds linear dsDNA with 5'- and 3'- overhangs but not closed circular dsDNA nor ssDNA. Recruits and stimulates the ligase activity of LigD.</text>
</comment>
<dbReference type="EMBL" id="LNYS01000002">
    <property type="protein sequence ID" value="KTD52644.1"/>
    <property type="molecule type" value="Genomic_DNA"/>
</dbReference>
<accession>A0A0W0Y7Q9</accession>
<dbReference type="PANTHER" id="PTHR41251:SF1">
    <property type="entry name" value="NON-HOMOLOGOUS END JOINING PROTEIN KU"/>
    <property type="match status" value="1"/>
</dbReference>
<keyword evidence="2" id="KW-0233">DNA recombination</keyword>
<keyword evidence="6" id="KW-1185">Reference proteome</keyword>
<name>A0A0W0Y7Q9_9GAMM</name>
<comment type="similarity">
    <text evidence="2">Belongs to the prokaryotic Ku family.</text>
</comment>
<dbReference type="PIRSF" id="PIRSF006493">
    <property type="entry name" value="Prok_Ku"/>
    <property type="match status" value="1"/>
</dbReference>
<organism evidence="5 6">
    <name type="scientific">Legionella quinlivanii</name>
    <dbReference type="NCBI Taxonomy" id="45073"/>
    <lineage>
        <taxon>Bacteria</taxon>
        <taxon>Pseudomonadati</taxon>
        <taxon>Pseudomonadota</taxon>
        <taxon>Gammaproteobacteria</taxon>
        <taxon>Legionellales</taxon>
        <taxon>Legionellaceae</taxon>
        <taxon>Legionella</taxon>
    </lineage>
</organism>
<dbReference type="GO" id="GO:0006310">
    <property type="term" value="P:DNA recombination"/>
    <property type="evidence" value="ECO:0007669"/>
    <property type="project" value="UniProtKB-KW"/>
</dbReference>
<protein>
    <recommendedName>
        <fullName evidence="2">Non-homologous end joining protein Ku</fullName>
    </recommendedName>
</protein>
<dbReference type="NCBIfam" id="TIGR02772">
    <property type="entry name" value="Ku_bact"/>
    <property type="match status" value="1"/>
</dbReference>
<proteinExistence type="inferred from homology"/>
<dbReference type="FunFam" id="2.40.290.10:FF:000004">
    <property type="entry name" value="Non-homologous end joining protein Ku"/>
    <property type="match status" value="1"/>
</dbReference>
<feature type="region of interest" description="Disordered" evidence="3">
    <location>
        <begin position="256"/>
        <end position="275"/>
    </location>
</feature>
<dbReference type="HAMAP" id="MF_01875">
    <property type="entry name" value="Prokaryotic_Ku"/>
    <property type="match status" value="1"/>
</dbReference>
<evidence type="ECO:0000313" key="5">
    <source>
        <dbReference type="EMBL" id="KTD52644.1"/>
    </source>
</evidence>
<sequence>MRAIWKGDISFGLVSIPVGIVSVEERKSLSFHLIDAKDHARIRYQRVNSNTGEVVDWNNVVKGYEYEKDHYVVVDEQAFEKAGPDVFKSIDIDEFIDAKEIDPLYFDKAYYIVPESKNKKAYVLLREALKKTKKAGVARVIIRTKEYLSLILPHDNALVLNLIHFKDEIRDESDLGFPSDSLKNYKISDREIKMAVSLIEDMSNKWEPEKYHDDYREALQKWLDSKTEELSKSPRKAAKKQQKDDVVDFISLLKKSMGKKSKENEGSSRKKTSAN</sequence>
<comment type="caution">
    <text evidence="5">The sequence shown here is derived from an EMBL/GenBank/DDBJ whole genome shotgun (WGS) entry which is preliminary data.</text>
</comment>
<comment type="subunit">
    <text evidence="2">Homodimer. Interacts with LigD.</text>
</comment>
<keyword evidence="2" id="KW-0227">DNA damage</keyword>
<dbReference type="InterPro" id="IPR009187">
    <property type="entry name" value="Prok_Ku"/>
</dbReference>
<dbReference type="GO" id="GO:0003690">
    <property type="term" value="F:double-stranded DNA binding"/>
    <property type="evidence" value="ECO:0007669"/>
    <property type="project" value="UniProtKB-UniRule"/>
</dbReference>
<evidence type="ECO:0000256" key="3">
    <source>
        <dbReference type="SAM" id="MobiDB-lite"/>
    </source>
</evidence>
<dbReference type="PANTHER" id="PTHR41251">
    <property type="entry name" value="NON-HOMOLOGOUS END JOINING PROTEIN KU"/>
    <property type="match status" value="1"/>
</dbReference>
<keyword evidence="1 2" id="KW-0238">DNA-binding</keyword>
<dbReference type="AlphaFoldDB" id="A0A0W0Y7Q9"/>
<evidence type="ECO:0000313" key="6">
    <source>
        <dbReference type="Proteomes" id="UP000054618"/>
    </source>
</evidence>